<evidence type="ECO:0000256" key="5">
    <source>
        <dbReference type="ARBA" id="ARBA00023002"/>
    </source>
</evidence>
<evidence type="ECO:0000313" key="8">
    <source>
        <dbReference type="Proteomes" id="UP000467349"/>
    </source>
</evidence>
<dbReference type="SUPFAM" id="SSF53706">
    <property type="entry name" value="Formate dehydrogenase/DMSO reductase, domains 1-3"/>
    <property type="match status" value="1"/>
</dbReference>
<dbReference type="PANTHER" id="PTHR43598:SF1">
    <property type="entry name" value="FORMATE DEHYDROGENASE-O MAJOR SUBUNIT"/>
    <property type="match status" value="1"/>
</dbReference>
<dbReference type="Pfam" id="PF00384">
    <property type="entry name" value="Molybdopterin"/>
    <property type="match status" value="1"/>
</dbReference>
<keyword evidence="5" id="KW-0560">Oxidoreductase</keyword>
<dbReference type="Gene3D" id="3.40.228.10">
    <property type="entry name" value="Dimethylsulfoxide Reductase, domain 2"/>
    <property type="match status" value="1"/>
</dbReference>
<feature type="non-terminal residue" evidence="7">
    <location>
        <position position="1"/>
    </location>
</feature>
<dbReference type="AlphaFoldDB" id="A0A7X2XNR4"/>
<comment type="similarity">
    <text evidence="3">Belongs to the prokaryotic molybdopterin-containing oxidoreductase family.</text>
</comment>
<dbReference type="GO" id="GO:0030313">
    <property type="term" value="C:cell envelope"/>
    <property type="evidence" value="ECO:0007669"/>
    <property type="project" value="UniProtKB-SubCell"/>
</dbReference>
<feature type="domain" description="Molybdopterin oxidoreductase" evidence="6">
    <location>
        <begin position="4"/>
        <end position="76"/>
    </location>
</feature>
<dbReference type="GO" id="GO:0009061">
    <property type="term" value="P:anaerobic respiration"/>
    <property type="evidence" value="ECO:0007669"/>
    <property type="project" value="TreeGrafter"/>
</dbReference>
<dbReference type="GO" id="GO:0030151">
    <property type="term" value="F:molybdenum ion binding"/>
    <property type="evidence" value="ECO:0007669"/>
    <property type="project" value="TreeGrafter"/>
</dbReference>
<comment type="caution">
    <text evidence="7">The sequence shown here is derived from an EMBL/GenBank/DDBJ whole genome shotgun (WGS) entry which is preliminary data.</text>
</comment>
<evidence type="ECO:0000313" key="7">
    <source>
        <dbReference type="EMBL" id="MTV44832.1"/>
    </source>
</evidence>
<comment type="cofactor">
    <cofactor evidence="1">
        <name>[4Fe-4S] cluster</name>
        <dbReference type="ChEBI" id="CHEBI:49883"/>
    </cofactor>
</comment>
<comment type="subcellular location">
    <subcellularLocation>
        <location evidence="2">Cell envelope</location>
    </subcellularLocation>
</comment>
<accession>A0A7X2XNR4</accession>
<organism evidence="7 8">
    <name type="scientific">Streptococcus pneumoniae</name>
    <dbReference type="NCBI Taxonomy" id="1313"/>
    <lineage>
        <taxon>Bacteria</taxon>
        <taxon>Bacillati</taxon>
        <taxon>Bacillota</taxon>
        <taxon>Bacilli</taxon>
        <taxon>Lactobacillales</taxon>
        <taxon>Streptococcaceae</taxon>
        <taxon>Streptococcus</taxon>
    </lineage>
</organism>
<dbReference type="Proteomes" id="UP000467349">
    <property type="component" value="Unassembled WGS sequence"/>
</dbReference>
<reference evidence="7 8" key="1">
    <citation type="submission" date="2019-11" db="EMBL/GenBank/DDBJ databases">
        <title>Growth characteristics of pneumococcus vary with the chemical composition of the capsule and with environmental conditions.</title>
        <authorList>
            <person name="Tothpal A."/>
            <person name="Desobry K."/>
            <person name="Joshi S."/>
            <person name="Wyllie A.L."/>
            <person name="Weinberger D.M."/>
        </authorList>
    </citation>
    <scope>NUCLEOTIDE SEQUENCE [LARGE SCALE GENOMIC DNA]</scope>
    <source>
        <strain evidence="8">pnumococcus09N</strain>
    </source>
</reference>
<dbReference type="GO" id="GO:0009055">
    <property type="term" value="F:electron transfer activity"/>
    <property type="evidence" value="ECO:0007669"/>
    <property type="project" value="TreeGrafter"/>
</dbReference>
<dbReference type="GO" id="GO:0051539">
    <property type="term" value="F:4 iron, 4 sulfur cluster binding"/>
    <property type="evidence" value="ECO:0007669"/>
    <property type="project" value="UniProtKB-KW"/>
</dbReference>
<evidence type="ECO:0000259" key="6">
    <source>
        <dbReference type="Pfam" id="PF00384"/>
    </source>
</evidence>
<dbReference type="PANTHER" id="PTHR43598">
    <property type="entry name" value="TUNGSTEN-CONTAINING FORMYLMETHANOFURAN DEHYDROGENASE 2 SUBUNIT B"/>
    <property type="match status" value="1"/>
</dbReference>
<sequence>NCYEDIDHAEVIFIAGANTAYAHPILFRRIEDAKRANPHLQLIVADPRRTETAEVADLHLPLQPGTDVALFHAMLH</sequence>
<proteinExistence type="inferred from homology"/>
<protein>
    <submittedName>
        <fullName evidence="7">Molybdopterin-dependent oxidoreductase</fullName>
    </submittedName>
</protein>
<feature type="non-terminal residue" evidence="7">
    <location>
        <position position="76"/>
    </location>
</feature>
<dbReference type="RefSeq" id="WP_155474492.1">
    <property type="nucleotide sequence ID" value="NZ_WNHU01000933.1"/>
</dbReference>
<evidence type="ECO:0000256" key="4">
    <source>
        <dbReference type="ARBA" id="ARBA00022485"/>
    </source>
</evidence>
<name>A0A7X2XNR4_STREE</name>
<evidence type="ECO:0000256" key="2">
    <source>
        <dbReference type="ARBA" id="ARBA00004196"/>
    </source>
</evidence>
<keyword evidence="4" id="KW-0411">Iron-sulfur</keyword>
<dbReference type="InterPro" id="IPR006656">
    <property type="entry name" value="Mopterin_OxRdtase"/>
</dbReference>
<evidence type="ECO:0000256" key="1">
    <source>
        <dbReference type="ARBA" id="ARBA00001966"/>
    </source>
</evidence>
<gene>
    <name evidence="7" type="ORF">GM545_14995</name>
</gene>
<dbReference type="GO" id="GO:0016491">
    <property type="term" value="F:oxidoreductase activity"/>
    <property type="evidence" value="ECO:0007669"/>
    <property type="project" value="UniProtKB-KW"/>
</dbReference>
<keyword evidence="4" id="KW-0408">Iron</keyword>
<dbReference type="EMBL" id="WNHU01000933">
    <property type="protein sequence ID" value="MTV44832.1"/>
    <property type="molecule type" value="Genomic_DNA"/>
</dbReference>
<keyword evidence="4" id="KW-0479">Metal-binding</keyword>
<evidence type="ECO:0000256" key="3">
    <source>
        <dbReference type="ARBA" id="ARBA00010312"/>
    </source>
</evidence>
<keyword evidence="4" id="KW-0004">4Fe-4S</keyword>